<feature type="domain" description="HTH cro/C1-type" evidence="2">
    <location>
        <begin position="12"/>
        <end position="66"/>
    </location>
</feature>
<dbReference type="InterPro" id="IPR001387">
    <property type="entry name" value="Cro/C1-type_HTH"/>
</dbReference>
<evidence type="ECO:0000313" key="3">
    <source>
        <dbReference type="EMBL" id="DAF63869.1"/>
    </source>
</evidence>
<evidence type="ECO:0000259" key="2">
    <source>
        <dbReference type="PROSITE" id="PS50943"/>
    </source>
</evidence>
<dbReference type="PROSITE" id="PS50943">
    <property type="entry name" value="HTH_CROC1"/>
    <property type="match status" value="1"/>
</dbReference>
<dbReference type="PANTHER" id="PTHR46797">
    <property type="entry name" value="HTH-TYPE TRANSCRIPTIONAL REGULATOR"/>
    <property type="match status" value="1"/>
</dbReference>
<protein>
    <submittedName>
        <fullName evidence="3">Helix-turn-helix domain protein</fullName>
    </submittedName>
</protein>
<dbReference type="EMBL" id="BK032845">
    <property type="protein sequence ID" value="DAF63869.1"/>
    <property type="molecule type" value="Genomic_DNA"/>
</dbReference>
<organism evidence="3">
    <name type="scientific">Siphoviridae sp. ctgn638</name>
    <dbReference type="NCBI Taxonomy" id="2827913"/>
    <lineage>
        <taxon>Viruses</taxon>
        <taxon>Duplodnaviria</taxon>
        <taxon>Heunggongvirae</taxon>
        <taxon>Uroviricota</taxon>
        <taxon>Caudoviricetes</taxon>
    </lineage>
</organism>
<accession>A0A8S5TKP9</accession>
<proteinExistence type="predicted"/>
<dbReference type="CDD" id="cd00093">
    <property type="entry name" value="HTH_XRE"/>
    <property type="match status" value="1"/>
</dbReference>
<dbReference type="GO" id="GO:0003700">
    <property type="term" value="F:DNA-binding transcription factor activity"/>
    <property type="evidence" value="ECO:0007669"/>
    <property type="project" value="TreeGrafter"/>
</dbReference>
<dbReference type="InterPro" id="IPR010982">
    <property type="entry name" value="Lambda_DNA-bd_dom_sf"/>
</dbReference>
<name>A0A8S5TKP9_9CAUD</name>
<dbReference type="InterPro" id="IPR050807">
    <property type="entry name" value="TransReg_Diox_bact_type"/>
</dbReference>
<sequence>MTSLAERIGKRILFLRKRVNVSQEKFAELVNLNKNYLGNLELGKQIPTITTVEKITNALDMSLRDFFEDL</sequence>
<dbReference type="Pfam" id="PF01381">
    <property type="entry name" value="HTH_3"/>
    <property type="match status" value="1"/>
</dbReference>
<reference evidence="3" key="1">
    <citation type="journal article" date="2021" name="Proc. Natl. Acad. Sci. U.S.A.">
        <title>A Catalog of Tens of Thousands of Viruses from Human Metagenomes Reveals Hidden Associations with Chronic Diseases.</title>
        <authorList>
            <person name="Tisza M.J."/>
            <person name="Buck C.B."/>
        </authorList>
    </citation>
    <scope>NUCLEOTIDE SEQUENCE</scope>
    <source>
        <strain evidence="3">Ctgn638</strain>
    </source>
</reference>
<dbReference type="GO" id="GO:0003677">
    <property type="term" value="F:DNA binding"/>
    <property type="evidence" value="ECO:0007669"/>
    <property type="project" value="UniProtKB-KW"/>
</dbReference>
<keyword evidence="1" id="KW-0238">DNA-binding</keyword>
<dbReference type="PANTHER" id="PTHR46797:SF1">
    <property type="entry name" value="METHYLPHOSPHONATE SYNTHASE"/>
    <property type="match status" value="1"/>
</dbReference>
<dbReference type="Gene3D" id="1.10.260.40">
    <property type="entry name" value="lambda repressor-like DNA-binding domains"/>
    <property type="match status" value="1"/>
</dbReference>
<dbReference type="SUPFAM" id="SSF47413">
    <property type="entry name" value="lambda repressor-like DNA-binding domains"/>
    <property type="match status" value="1"/>
</dbReference>
<evidence type="ECO:0000256" key="1">
    <source>
        <dbReference type="ARBA" id="ARBA00023125"/>
    </source>
</evidence>
<dbReference type="SMART" id="SM00530">
    <property type="entry name" value="HTH_XRE"/>
    <property type="match status" value="1"/>
</dbReference>